<feature type="region of interest" description="Disordered" evidence="3">
    <location>
        <begin position="105"/>
        <end position="128"/>
    </location>
</feature>
<sequence>MRNGDVAGPAHHDIVILGTGTVASALAAVLVRHGVKVVMAGDEAHPAAGLDEMGAEVTRHLRVLGARYKVPEFQRFAAFEPLLAELPAPLGAELCHSFVYQRPGRSPEPSEVMQVSMPAKAPPEPNLRRPALDRRLREVAESLGASVRTGAKVARVSVADGVVTVTDVDGERLTADYLVDASGPGSVFLTDRRLIEPGSRFTTRTRSLYARLAGGRPMEEVMRPAKAYGKAASWTGGSTHHLFAGGYLRAIPFGNHPGAAARSTGVTLTLDADLHPEQGAPQEQFAEFLSRYPALAEQFEGAEPVEPWVSTGRHQHSVSHTVGHRWCVIGDAAGYVDPFNSRALAAGLGAVNMLAWRLLEAVRDGDYATERFEPLDRFTRRSLNANDDLTAMLTASLCDAALAKSALYVLQAGFRFGGFPALDAYGQLLATGSDAAFRELEKAPYPGSLFPTHAGYQRLFTTAAAECAAVASGRAEAAEAAGRVFAAVREADFVPAVLGLDDPATRFVRLTPATVLRLVLWSFTRAPDDLGPLVRRGLRIALRGR</sequence>
<evidence type="ECO:0000259" key="4">
    <source>
        <dbReference type="Pfam" id="PF01494"/>
    </source>
</evidence>
<dbReference type="SUPFAM" id="SSF51905">
    <property type="entry name" value="FAD/NAD(P)-binding domain"/>
    <property type="match status" value="1"/>
</dbReference>
<protein>
    <submittedName>
        <fullName evidence="5">Flavin-dependent halogenase</fullName>
    </submittedName>
</protein>
<dbReference type="AlphaFoldDB" id="U6A120"/>
<name>U6A120_9ACTN</name>
<dbReference type="PRINTS" id="PR00420">
    <property type="entry name" value="RNGMNOXGNASE"/>
</dbReference>
<keyword evidence="1" id="KW-0560">Oxidoreductase</keyword>
<evidence type="ECO:0000256" key="2">
    <source>
        <dbReference type="ARBA" id="ARBA00038396"/>
    </source>
</evidence>
<dbReference type="GO" id="GO:0016491">
    <property type="term" value="F:oxidoreductase activity"/>
    <property type="evidence" value="ECO:0007669"/>
    <property type="project" value="UniProtKB-KW"/>
</dbReference>
<dbReference type="InterPro" id="IPR036188">
    <property type="entry name" value="FAD/NAD-bd_sf"/>
</dbReference>
<dbReference type="GO" id="GO:0071949">
    <property type="term" value="F:FAD binding"/>
    <property type="evidence" value="ECO:0007669"/>
    <property type="project" value="InterPro"/>
</dbReference>
<evidence type="ECO:0000313" key="5">
    <source>
        <dbReference type="EMBL" id="AHA12080.1"/>
    </source>
</evidence>
<accession>U6A120</accession>
<evidence type="ECO:0000256" key="1">
    <source>
        <dbReference type="ARBA" id="ARBA00023002"/>
    </source>
</evidence>
<gene>
    <name evidence="5" type="primary">clz8</name>
</gene>
<proteinExistence type="inferred from homology"/>
<reference evidence="5" key="1">
    <citation type="journal article" date="2013" name="J. Am. Chem. Soc.">
        <title>Flavin-linked oxidase catalyzes pyrrolizine formation of dichloropyrrole-containing polyketide extender unit in chlorizidine a.</title>
        <authorList>
            <person name="Mantovani S.M."/>
            <person name="Moore B.S."/>
        </authorList>
    </citation>
    <scope>NUCLEOTIDE SEQUENCE</scope>
    <source>
        <strain evidence="5">CNH-287</strain>
    </source>
</reference>
<dbReference type="PANTHER" id="PTHR43747">
    <property type="entry name" value="FAD-BINDING PROTEIN"/>
    <property type="match status" value="1"/>
</dbReference>
<evidence type="ECO:0000256" key="3">
    <source>
        <dbReference type="SAM" id="MobiDB-lite"/>
    </source>
</evidence>
<comment type="similarity">
    <text evidence="2">Belongs to the flavin-dependent halogenase family. Bacterial tryptophan halogenase subfamily.</text>
</comment>
<dbReference type="PANTHER" id="PTHR43747:SF5">
    <property type="entry name" value="FAD-BINDING DOMAIN-CONTAINING PROTEIN"/>
    <property type="match status" value="1"/>
</dbReference>
<dbReference type="Pfam" id="PF01494">
    <property type="entry name" value="FAD_binding_3"/>
    <property type="match status" value="1"/>
</dbReference>
<feature type="domain" description="FAD-binding" evidence="4">
    <location>
        <begin position="13"/>
        <end position="363"/>
    </location>
</feature>
<dbReference type="OrthoDB" id="103324at2"/>
<dbReference type="InterPro" id="IPR002938">
    <property type="entry name" value="FAD-bd"/>
</dbReference>
<dbReference type="Gene3D" id="3.50.50.60">
    <property type="entry name" value="FAD/NAD(P)-binding domain"/>
    <property type="match status" value="1"/>
</dbReference>
<dbReference type="InterPro" id="IPR050816">
    <property type="entry name" value="Flavin-dep_Halogenase_NPB"/>
</dbReference>
<dbReference type="EMBL" id="KF585133">
    <property type="protein sequence ID" value="AHA12080.1"/>
    <property type="molecule type" value="Genomic_DNA"/>
</dbReference>
<organism evidence="5">
    <name type="scientific">Streptomyces sp. CNH287</name>
    <dbReference type="NCBI Taxonomy" id="1288082"/>
    <lineage>
        <taxon>Bacteria</taxon>
        <taxon>Bacillati</taxon>
        <taxon>Actinomycetota</taxon>
        <taxon>Actinomycetes</taxon>
        <taxon>Kitasatosporales</taxon>
        <taxon>Streptomycetaceae</taxon>
        <taxon>Streptomyces</taxon>
    </lineage>
</organism>
<reference evidence="5" key="2">
    <citation type="submission" date="2013-08" db="EMBL/GenBank/DDBJ databases">
        <authorList>
            <person name="Moraes Mantovani S."/>
            <person name="Moore B.S."/>
        </authorList>
    </citation>
    <scope>NUCLEOTIDE SEQUENCE</scope>
    <source>
        <strain evidence="5">CNH-287</strain>
    </source>
</reference>